<evidence type="ECO:0000313" key="3">
    <source>
        <dbReference type="Proteomes" id="UP001606099"/>
    </source>
</evidence>
<protein>
    <submittedName>
        <fullName evidence="2">MHFG family PEP-CTERM protein</fullName>
    </submittedName>
</protein>
<keyword evidence="3" id="KW-1185">Reference proteome</keyword>
<name>A0ABW7FSZ2_9BURK</name>
<sequence>MSIIAAVALASSSLTLPNCSWDHPGRNPFMGDVSAAVDRYKDIPASVRQVLKARMAKHEYDDMVDIRRDAIVGKGSYLPGIRDMHYGQGAVCANVSRKKWSERMVERGLVYCEGAYCILVPTVCRNVSRIQKAPARAAAPAETENVASSVIEDDSPLMFEAPGAGGGGLPSPAFAQGVAPGVPTPGPSITPGIPPTTFGPPGTIIPVPTPTPVPDVPEPATYAMMLLGLAGVLALRWRKQA</sequence>
<accession>A0ABW7FSZ2</accession>
<dbReference type="NCBIfam" id="TIGR02595">
    <property type="entry name" value="PEP_CTERM"/>
    <property type="match status" value="1"/>
</dbReference>
<dbReference type="EMBL" id="JBIGHZ010000002">
    <property type="protein sequence ID" value="MFG6447457.1"/>
    <property type="molecule type" value="Genomic_DNA"/>
</dbReference>
<feature type="domain" description="Ice-binding protein C-terminal" evidence="1">
    <location>
        <begin position="215"/>
        <end position="239"/>
    </location>
</feature>
<dbReference type="NCBIfam" id="NF038119">
    <property type="entry name" value="PEP_CTERM_MHFG"/>
    <property type="match status" value="1"/>
</dbReference>
<reference evidence="2 3" key="1">
    <citation type="submission" date="2024-08" db="EMBL/GenBank/DDBJ databases">
        <authorList>
            <person name="Lu H."/>
        </authorList>
    </citation>
    <scope>NUCLEOTIDE SEQUENCE [LARGE SCALE GENOMIC DNA]</scope>
    <source>
        <strain evidence="2 3">BYS180W</strain>
    </source>
</reference>
<dbReference type="Pfam" id="PF07589">
    <property type="entry name" value="PEP-CTERM"/>
    <property type="match status" value="1"/>
</dbReference>
<organism evidence="2 3">
    <name type="scientific">Roseateles rivi</name>
    <dbReference type="NCBI Taxonomy" id="3299028"/>
    <lineage>
        <taxon>Bacteria</taxon>
        <taxon>Pseudomonadati</taxon>
        <taxon>Pseudomonadota</taxon>
        <taxon>Betaproteobacteria</taxon>
        <taxon>Burkholderiales</taxon>
        <taxon>Sphaerotilaceae</taxon>
        <taxon>Roseateles</taxon>
    </lineage>
</organism>
<proteinExistence type="predicted"/>
<comment type="caution">
    <text evidence="2">The sequence shown here is derived from an EMBL/GenBank/DDBJ whole genome shotgun (WGS) entry which is preliminary data.</text>
</comment>
<evidence type="ECO:0000313" key="2">
    <source>
        <dbReference type="EMBL" id="MFG6447457.1"/>
    </source>
</evidence>
<dbReference type="InterPro" id="IPR013424">
    <property type="entry name" value="Ice-binding_C"/>
</dbReference>
<evidence type="ECO:0000259" key="1">
    <source>
        <dbReference type="Pfam" id="PF07589"/>
    </source>
</evidence>
<gene>
    <name evidence="2" type="ORF">ACG0Z6_04265</name>
</gene>
<dbReference type="Proteomes" id="UP001606099">
    <property type="component" value="Unassembled WGS sequence"/>
</dbReference>
<dbReference type="RefSeq" id="WP_394458860.1">
    <property type="nucleotide sequence ID" value="NZ_JBIGHZ010000002.1"/>
</dbReference>